<keyword evidence="5" id="KW-0812">Transmembrane</keyword>
<dbReference type="EMBL" id="JRPQ01000081">
    <property type="protein sequence ID" value="KGI22173.1"/>
    <property type="molecule type" value="Genomic_DNA"/>
</dbReference>
<keyword evidence="3" id="KW-0813">Transport</keyword>
<keyword evidence="4" id="KW-1134">Transmembrane beta strand</keyword>
<comment type="caution">
    <text evidence="9">The sequence shown here is derived from an EMBL/GenBank/DDBJ whole genome shotgun (WGS) entry which is preliminary data.</text>
</comment>
<comment type="subcellular location">
    <subcellularLocation>
        <location evidence="1">Cell outer membrane</location>
    </subcellularLocation>
</comment>
<dbReference type="GO" id="GO:0006508">
    <property type="term" value="P:proteolysis"/>
    <property type="evidence" value="ECO:0007669"/>
    <property type="project" value="UniProtKB-KW"/>
</dbReference>
<gene>
    <name evidence="9" type="ORF">HMPREF9304_05930</name>
</gene>
<reference evidence="9 10" key="1">
    <citation type="submission" date="2014-07" db="EMBL/GenBank/DDBJ databases">
        <authorList>
            <person name="McCorrison J."/>
            <person name="Sanka R."/>
            <person name="Torralba M."/>
            <person name="Gillis M."/>
            <person name="Haft D.H."/>
            <person name="Methe B."/>
            <person name="Sutton G."/>
            <person name="Nelson K.E."/>
        </authorList>
    </citation>
    <scope>NUCLEOTIDE SEQUENCE [LARGE SCALE GENOMIC DNA]</scope>
    <source>
        <strain evidence="9 10">S9-PR14</strain>
    </source>
</reference>
<feature type="chain" id="PRO_5001942814" evidence="8">
    <location>
        <begin position="20"/>
        <end position="495"/>
    </location>
</feature>
<dbReference type="Proteomes" id="UP000029723">
    <property type="component" value="Unassembled WGS sequence"/>
</dbReference>
<dbReference type="AlphaFoldDB" id="A0A098YU98"/>
<evidence type="ECO:0000256" key="4">
    <source>
        <dbReference type="ARBA" id="ARBA00022452"/>
    </source>
</evidence>
<dbReference type="GO" id="GO:1990281">
    <property type="term" value="C:efflux pump complex"/>
    <property type="evidence" value="ECO:0007669"/>
    <property type="project" value="TreeGrafter"/>
</dbReference>
<evidence type="ECO:0000256" key="8">
    <source>
        <dbReference type="SAM" id="SignalP"/>
    </source>
</evidence>
<dbReference type="GO" id="GO:0015288">
    <property type="term" value="F:porin activity"/>
    <property type="evidence" value="ECO:0007669"/>
    <property type="project" value="TreeGrafter"/>
</dbReference>
<dbReference type="SUPFAM" id="SSF56954">
    <property type="entry name" value="Outer membrane efflux proteins (OEP)"/>
    <property type="match status" value="1"/>
</dbReference>
<evidence type="ECO:0000256" key="3">
    <source>
        <dbReference type="ARBA" id="ARBA00022448"/>
    </source>
</evidence>
<dbReference type="PANTHER" id="PTHR30026">
    <property type="entry name" value="OUTER MEMBRANE PROTEIN TOLC"/>
    <property type="match status" value="1"/>
</dbReference>
<evidence type="ECO:0000256" key="7">
    <source>
        <dbReference type="ARBA" id="ARBA00023237"/>
    </source>
</evidence>
<evidence type="ECO:0000256" key="1">
    <source>
        <dbReference type="ARBA" id="ARBA00004442"/>
    </source>
</evidence>
<dbReference type="InterPro" id="IPR003423">
    <property type="entry name" value="OMP_efflux"/>
</dbReference>
<keyword evidence="7" id="KW-0998">Cell outer membrane</keyword>
<dbReference type="GO" id="GO:0008233">
    <property type="term" value="F:peptidase activity"/>
    <property type="evidence" value="ECO:0007669"/>
    <property type="project" value="UniProtKB-KW"/>
</dbReference>
<proteinExistence type="inferred from homology"/>
<dbReference type="Gene3D" id="1.20.1600.10">
    <property type="entry name" value="Outer membrane efflux proteins (OEP)"/>
    <property type="match status" value="1"/>
</dbReference>
<dbReference type="RefSeq" id="WP_036927240.1">
    <property type="nucleotide sequence ID" value="NZ_JRPQ01000081.1"/>
</dbReference>
<organism evidence="9 10">
    <name type="scientific">Hoylesella timonensis S9-PR14</name>
    <dbReference type="NCBI Taxonomy" id="1401062"/>
    <lineage>
        <taxon>Bacteria</taxon>
        <taxon>Pseudomonadati</taxon>
        <taxon>Bacteroidota</taxon>
        <taxon>Bacteroidia</taxon>
        <taxon>Bacteroidales</taxon>
        <taxon>Prevotellaceae</taxon>
        <taxon>Hoylesella</taxon>
    </lineage>
</organism>
<evidence type="ECO:0000256" key="6">
    <source>
        <dbReference type="ARBA" id="ARBA00023136"/>
    </source>
</evidence>
<accession>A0A098YU98</accession>
<comment type="similarity">
    <text evidence="2">Belongs to the outer membrane factor (OMF) (TC 1.B.17) family.</text>
</comment>
<evidence type="ECO:0000313" key="9">
    <source>
        <dbReference type="EMBL" id="KGI22173.1"/>
    </source>
</evidence>
<dbReference type="PANTHER" id="PTHR30026:SF20">
    <property type="entry name" value="OUTER MEMBRANE PROTEIN TOLC"/>
    <property type="match status" value="1"/>
</dbReference>
<keyword evidence="8" id="KW-0732">Signal</keyword>
<name>A0A098YU98_9BACT</name>
<dbReference type="Pfam" id="PF02321">
    <property type="entry name" value="OEP"/>
    <property type="match status" value="1"/>
</dbReference>
<dbReference type="GO" id="GO:0015562">
    <property type="term" value="F:efflux transmembrane transporter activity"/>
    <property type="evidence" value="ECO:0007669"/>
    <property type="project" value="InterPro"/>
</dbReference>
<keyword evidence="6" id="KW-0472">Membrane</keyword>
<dbReference type="OrthoDB" id="9807719at2"/>
<evidence type="ECO:0000256" key="2">
    <source>
        <dbReference type="ARBA" id="ARBA00007613"/>
    </source>
</evidence>
<protein>
    <submittedName>
        <fullName evidence="9">Alkaline protease</fullName>
    </submittedName>
</protein>
<sequence>MNRLLTIFVLVGTVLPLSAQTKLTLDSCRAMALRNNKQLNVARLQQDVAKNTRKALRTKYLPKVDAIGGYTYFSREISLLNDQQKAGFGSMGTQLNNAIGGKISGNIATLVQQGVLSPQMAQHMGALLGTIGESVAKTGNTIGGSINDALRTDTRQVWAGSVVVKQPIYLGGAIIAANNIADITEQLAANDLTLRTQTTIYDIDHAYWLVVSLNQKLKLANSYRQLVGKLNDDVHQMIEQGVATRADGLKVEVKVNEADMQITQAQNGVSLAKMLLCQLCGLSLENDITLADEDNEMLGTVMTPNSYPNTDLISTRPELRMLQNTIDISKENTKLVRAAYLPHVALTGGYIISNPNMFNGFQRKFSGMWNVGLMVQIPVWNWFECDYKVRATRTSTQIAELNMSDVQEKIELQVTQSKFKFKEARKKLAMALKNISSAEENLRCANLGFKEGIMNATEIMAAQTAWQKAQTQKIDAEVEVKLAEVDLKKALGILQ</sequence>
<evidence type="ECO:0000256" key="5">
    <source>
        <dbReference type="ARBA" id="ARBA00022692"/>
    </source>
</evidence>
<dbReference type="GO" id="GO:0009279">
    <property type="term" value="C:cell outer membrane"/>
    <property type="evidence" value="ECO:0007669"/>
    <property type="project" value="UniProtKB-SubCell"/>
</dbReference>
<dbReference type="InterPro" id="IPR051906">
    <property type="entry name" value="TolC-like"/>
</dbReference>
<feature type="signal peptide" evidence="8">
    <location>
        <begin position="1"/>
        <end position="19"/>
    </location>
</feature>
<keyword evidence="9" id="KW-0645">Protease</keyword>
<evidence type="ECO:0000313" key="10">
    <source>
        <dbReference type="Proteomes" id="UP000029723"/>
    </source>
</evidence>
<keyword evidence="9" id="KW-0378">Hydrolase</keyword>